<comment type="similarity">
    <text evidence="1">Belongs to the glutamate-gated ion channel (TC 1.A.10.1) family.</text>
</comment>
<keyword evidence="10" id="KW-0325">Glycoprotein</keyword>
<dbReference type="GO" id="GO:0045211">
    <property type="term" value="C:postsynaptic membrane"/>
    <property type="evidence" value="ECO:0007669"/>
    <property type="project" value="UniProtKB-SubCell"/>
</dbReference>
<dbReference type="InterPro" id="IPR001508">
    <property type="entry name" value="Iono_Glu_rcpt_met"/>
</dbReference>
<dbReference type="SMART" id="SM00918">
    <property type="entry name" value="Lig_chan-Glu_bd"/>
    <property type="match status" value="1"/>
</dbReference>
<accession>A0A7R8V3K5</accession>
<sequence length="913" mass="102852">MKVRELCLLLICSVAPLVKVASGQYDINIGLLYEDNNPLIAKIFDQAIESANSELLQNTNRLVGRTAEITYGNAFDASRKLCKMMSEGVAAIFGPISRGPSTHAMSLTDEKEILFIDTQWDDNVRQTTINLHPDPKTLVLVLRDLVEAYEWEEFTILYESGPYLPVLDDLLIIFEKFGHPITVRRYDLNLSGNYRNVLRKIRQSPDYRIIIVGSVETLPELLKQAQQVGLITHQYQYIIVNLDFHTLDLEPYQYSESNITGIRIFNPEDVRVQQLSAQITEEDDVFAYAEEEDTEMEAVKSQVTTAMALMYDAVYLLAETFRHVGNLELFQPESLACEDSSTWASGLTLFNYMKTTTYRGITGEIKFDHHGLRTDFTLDIIELTTAGVVKTGTWNWNPNGNNSLHFEREHHTFIPENVDLLFANKTFVVVTAISAPYGMLKETDVPLSGNDQYEGFGIDLIHELSVMLGFNYTFKMREDKNYGTCDNITKMCTGMLGDVTAGRADLAITDLTMTSDREPGVDFTMPFMNLGISILYRKPTKEAPDFFSFMSPLSTEVWIYLGLAYLTVSLSLFILGRLSPAEWDNPYPCVEEPTVLENQFSLNNAMWFTIGAVLQQGSEIAPKAPSTRTVASIWWFFTLIMVSSYTANLAAFLTIESLSSPINSAEDLANNVGGVTYGAKSGGSTFNFFKGSQHEVYKKMYEYMAAHPGMMTSSNEEGVDKAENENYAFLMESTSIEYNVERKCKLTQIGNLLDEKGYGIAMRKNSPYRNELSQAILNLQEQGVLSKMKTKWWKEKRGGGACSQKTESDSAEELGMPNLGGIYCVLIVGSFLGSIYGIVEWFCVIYRRARRFRVPLKEELLEELKFVMRCSGNTKEVKHRKSSMRSSRNSSLTLESIGTENSEGANLHNDDDS</sequence>
<keyword evidence="24" id="KW-1185">Reference proteome</keyword>
<evidence type="ECO:0000256" key="16">
    <source>
        <dbReference type="PIRSR" id="PIRSR601508-2"/>
    </source>
</evidence>
<dbReference type="InParanoid" id="A0A7R8V3K5"/>
<dbReference type="Gene3D" id="3.40.190.10">
    <property type="entry name" value="Periplasmic binding protein-like II"/>
    <property type="match status" value="2"/>
</dbReference>
<evidence type="ECO:0000256" key="12">
    <source>
        <dbReference type="ARBA" id="ARBA00023286"/>
    </source>
</evidence>
<dbReference type="FunFam" id="3.40.190.10:FF:000178">
    <property type="entry name" value="Glutamate receptor subunit"/>
    <property type="match status" value="1"/>
</dbReference>
<keyword evidence="5 19" id="KW-1133">Transmembrane helix</keyword>
<dbReference type="AlphaFoldDB" id="A0A7R8V3K5"/>
<feature type="disulfide bond" evidence="17">
    <location>
        <begin position="744"/>
        <end position="802"/>
    </location>
</feature>
<evidence type="ECO:0000256" key="19">
    <source>
        <dbReference type="SAM" id="Phobius"/>
    </source>
</evidence>
<dbReference type="EMBL" id="LR899014">
    <property type="protein sequence ID" value="CAD7092221.1"/>
    <property type="molecule type" value="Genomic_DNA"/>
</dbReference>
<evidence type="ECO:0000259" key="21">
    <source>
        <dbReference type="SMART" id="SM00079"/>
    </source>
</evidence>
<keyword evidence="11" id="KW-0628">Postsynaptic cell membrane</keyword>
<evidence type="ECO:0000256" key="17">
    <source>
        <dbReference type="PIRSR" id="PIRSR601508-3"/>
    </source>
</evidence>
<dbReference type="GO" id="GO:0015276">
    <property type="term" value="F:ligand-gated monoatomic ion channel activity"/>
    <property type="evidence" value="ECO:0007669"/>
    <property type="project" value="InterPro"/>
</dbReference>
<dbReference type="InterPro" id="IPR015683">
    <property type="entry name" value="Ionotropic_Glu_rcpt"/>
</dbReference>
<feature type="transmembrane region" description="Helical" evidence="19">
    <location>
        <begin position="557"/>
        <end position="575"/>
    </location>
</feature>
<evidence type="ECO:0000256" key="20">
    <source>
        <dbReference type="SAM" id="SignalP"/>
    </source>
</evidence>
<dbReference type="CDD" id="cd06382">
    <property type="entry name" value="PBP1_iGluR_Kainate"/>
    <property type="match status" value="1"/>
</dbReference>
<evidence type="ECO:0000256" key="1">
    <source>
        <dbReference type="ARBA" id="ARBA00008685"/>
    </source>
</evidence>
<keyword evidence="3" id="KW-1003">Cell membrane</keyword>
<feature type="binding site" evidence="15">
    <location>
        <position position="517"/>
    </location>
    <ligand>
        <name>L-glutamate</name>
        <dbReference type="ChEBI" id="CHEBI:29985"/>
    </ligand>
</feature>
<feature type="region of interest" description="Disordered" evidence="18">
    <location>
        <begin position="877"/>
        <end position="913"/>
    </location>
</feature>
<feature type="domain" description="Ionotropic glutamate receptor C-terminal" evidence="21">
    <location>
        <begin position="426"/>
        <end position="795"/>
    </location>
</feature>
<keyword evidence="12" id="KW-1071">Ligand-gated ion channel</keyword>
<evidence type="ECO:0000256" key="3">
    <source>
        <dbReference type="ARBA" id="ARBA00022475"/>
    </source>
</evidence>
<feature type="site" description="Interaction with the cone snail toxin Con-ikot-ikot" evidence="16">
    <location>
        <position position="690"/>
    </location>
</feature>
<evidence type="ECO:0000259" key="22">
    <source>
        <dbReference type="SMART" id="SM00918"/>
    </source>
</evidence>
<feature type="binding site" evidence="15">
    <location>
        <position position="732"/>
    </location>
    <ligand>
        <name>L-glutamate</name>
        <dbReference type="ChEBI" id="CHEBI:29985"/>
    </ligand>
</feature>
<keyword evidence="6" id="KW-0770">Synapse</keyword>
<dbReference type="SUPFAM" id="SSF53850">
    <property type="entry name" value="Periplasmic binding protein-like II"/>
    <property type="match status" value="1"/>
</dbReference>
<keyword evidence="9" id="KW-0675">Receptor</keyword>
<dbReference type="Gene3D" id="1.10.287.70">
    <property type="match status" value="1"/>
</dbReference>
<dbReference type="InterPro" id="IPR001828">
    <property type="entry name" value="ANF_lig-bd_rcpt"/>
</dbReference>
<feature type="compositionally biased region" description="Polar residues" evidence="18">
    <location>
        <begin position="892"/>
        <end position="904"/>
    </location>
</feature>
<evidence type="ECO:0000256" key="8">
    <source>
        <dbReference type="ARBA" id="ARBA00023136"/>
    </source>
</evidence>
<dbReference type="InterPro" id="IPR001320">
    <property type="entry name" value="Iontro_rcpt_C"/>
</dbReference>
<proteinExistence type="inferred from homology"/>
<dbReference type="InterPro" id="IPR019594">
    <property type="entry name" value="Glu/Gly-bd"/>
</dbReference>
<dbReference type="SMART" id="SM00079">
    <property type="entry name" value="PBPe"/>
    <property type="match status" value="1"/>
</dbReference>
<dbReference type="Gene3D" id="3.40.50.2300">
    <property type="match status" value="2"/>
</dbReference>
<keyword evidence="7" id="KW-0406">Ion transport</keyword>
<dbReference type="PRINTS" id="PR00177">
    <property type="entry name" value="NMDARECEPTOR"/>
</dbReference>
<dbReference type="Pfam" id="PF10613">
    <property type="entry name" value="Lig_chan-Glu_bd"/>
    <property type="match status" value="1"/>
</dbReference>
<keyword evidence="4 19" id="KW-0812">Transmembrane</keyword>
<keyword evidence="2" id="KW-0813">Transport</keyword>
<evidence type="ECO:0000256" key="6">
    <source>
        <dbReference type="ARBA" id="ARBA00023018"/>
    </source>
</evidence>
<evidence type="ECO:0000256" key="15">
    <source>
        <dbReference type="PIRSR" id="PIRSR601508-1"/>
    </source>
</evidence>
<feature type="transmembrane region" description="Helical" evidence="19">
    <location>
        <begin position="633"/>
        <end position="655"/>
    </location>
</feature>
<dbReference type="SUPFAM" id="SSF53822">
    <property type="entry name" value="Periplasmic binding protein-like I"/>
    <property type="match status" value="1"/>
</dbReference>
<dbReference type="InterPro" id="IPR028082">
    <property type="entry name" value="Peripla_BP_I"/>
</dbReference>
<protein>
    <submittedName>
        <fullName evidence="23">Uncharacterized protein</fullName>
    </submittedName>
</protein>
<keyword evidence="20" id="KW-0732">Signal</keyword>
<dbReference type="OrthoDB" id="5984008at2759"/>
<evidence type="ECO:0000256" key="18">
    <source>
        <dbReference type="SAM" id="MobiDB-lite"/>
    </source>
</evidence>
<evidence type="ECO:0000256" key="5">
    <source>
        <dbReference type="ARBA" id="ARBA00022989"/>
    </source>
</evidence>
<keyword evidence="8 19" id="KW-0472">Membrane</keyword>
<feature type="signal peptide" evidence="20">
    <location>
        <begin position="1"/>
        <end position="23"/>
    </location>
</feature>
<evidence type="ECO:0000256" key="13">
    <source>
        <dbReference type="ARBA" id="ARBA00023303"/>
    </source>
</evidence>
<feature type="domain" description="Ionotropic glutamate receptor L-glutamate and glycine-binding" evidence="22">
    <location>
        <begin position="436"/>
        <end position="501"/>
    </location>
</feature>
<evidence type="ECO:0000313" key="23">
    <source>
        <dbReference type="EMBL" id="CAD7092221.1"/>
    </source>
</evidence>
<feature type="disulfide bond" evidence="17">
    <location>
        <begin position="82"/>
        <end position="337"/>
    </location>
</feature>
<dbReference type="FunFam" id="3.40.190.10:FF:000061">
    <property type="entry name" value="Glutamate receptor, ionotropic kainate"/>
    <property type="match status" value="1"/>
</dbReference>
<feature type="binding site" evidence="15">
    <location>
        <position position="684"/>
    </location>
    <ligand>
        <name>L-glutamate</name>
        <dbReference type="ChEBI" id="CHEBI:29985"/>
    </ligand>
</feature>
<feature type="binding site" evidence="15">
    <location>
        <position position="685"/>
    </location>
    <ligand>
        <name>L-glutamate</name>
        <dbReference type="ChEBI" id="CHEBI:29985"/>
    </ligand>
</feature>
<keyword evidence="17" id="KW-1015">Disulfide bond</keyword>
<dbReference type="FunFam" id="1.10.287.70:FF:000010">
    <property type="entry name" value="Putative glutamate receptor ionotropic kainate 1"/>
    <property type="match status" value="1"/>
</dbReference>
<evidence type="ECO:0000256" key="14">
    <source>
        <dbReference type="ARBA" id="ARBA00034104"/>
    </source>
</evidence>
<organism evidence="23 24">
    <name type="scientific">Hermetia illucens</name>
    <name type="common">Black soldier fly</name>
    <dbReference type="NCBI Taxonomy" id="343691"/>
    <lineage>
        <taxon>Eukaryota</taxon>
        <taxon>Metazoa</taxon>
        <taxon>Ecdysozoa</taxon>
        <taxon>Arthropoda</taxon>
        <taxon>Hexapoda</taxon>
        <taxon>Insecta</taxon>
        <taxon>Pterygota</taxon>
        <taxon>Neoptera</taxon>
        <taxon>Endopterygota</taxon>
        <taxon>Diptera</taxon>
        <taxon>Brachycera</taxon>
        <taxon>Stratiomyomorpha</taxon>
        <taxon>Stratiomyidae</taxon>
        <taxon>Hermetiinae</taxon>
        <taxon>Hermetia</taxon>
    </lineage>
</organism>
<dbReference type="PANTHER" id="PTHR18966">
    <property type="entry name" value="IONOTROPIC GLUTAMATE RECEPTOR"/>
    <property type="match status" value="1"/>
</dbReference>
<keyword evidence="13" id="KW-0407">Ion channel</keyword>
<dbReference type="Pfam" id="PF00060">
    <property type="entry name" value="Lig_chan"/>
    <property type="match status" value="1"/>
</dbReference>
<dbReference type="Proteomes" id="UP000594454">
    <property type="component" value="Chromosome 6"/>
</dbReference>
<dbReference type="OMA" id="NSENAWI"/>
<dbReference type="FunCoup" id="A0A7R8V3K5">
    <property type="interactions" value="7"/>
</dbReference>
<evidence type="ECO:0000256" key="11">
    <source>
        <dbReference type="ARBA" id="ARBA00023257"/>
    </source>
</evidence>
<feature type="binding site" evidence="15">
    <location>
        <position position="512"/>
    </location>
    <ligand>
        <name>L-glutamate</name>
        <dbReference type="ChEBI" id="CHEBI:29985"/>
    </ligand>
</feature>
<feature type="site" description="Crucial to convey clamshell closure to channel opening" evidence="16">
    <location>
        <position position="662"/>
    </location>
</feature>
<evidence type="ECO:0000256" key="2">
    <source>
        <dbReference type="ARBA" id="ARBA00022448"/>
    </source>
</evidence>
<comment type="subcellular location">
    <subcellularLocation>
        <location evidence="14">Postsynaptic cell membrane</location>
        <topology evidence="14">Multi-pass membrane protein</topology>
    </subcellularLocation>
</comment>
<name>A0A7R8V3K5_HERIL</name>
<evidence type="ECO:0000256" key="4">
    <source>
        <dbReference type="ARBA" id="ARBA00022692"/>
    </source>
</evidence>
<feature type="transmembrane region" description="Helical" evidence="19">
    <location>
        <begin position="820"/>
        <end position="846"/>
    </location>
</feature>
<feature type="chain" id="PRO_5031445561" evidence="20">
    <location>
        <begin position="24"/>
        <end position="913"/>
    </location>
</feature>
<evidence type="ECO:0000256" key="9">
    <source>
        <dbReference type="ARBA" id="ARBA00023170"/>
    </source>
</evidence>
<dbReference type="Pfam" id="PF01094">
    <property type="entry name" value="ANF_receptor"/>
    <property type="match status" value="1"/>
</dbReference>
<evidence type="ECO:0000313" key="24">
    <source>
        <dbReference type="Proteomes" id="UP000594454"/>
    </source>
</evidence>
<reference evidence="23 24" key="1">
    <citation type="submission" date="2020-11" db="EMBL/GenBank/DDBJ databases">
        <authorList>
            <person name="Wallbank WR R."/>
            <person name="Pardo Diaz C."/>
            <person name="Kozak K."/>
            <person name="Martin S."/>
            <person name="Jiggins C."/>
            <person name="Moest M."/>
            <person name="Warren A I."/>
            <person name="Generalovic N T."/>
            <person name="Byers J.R.P. K."/>
            <person name="Montejo-Kovacevich G."/>
            <person name="Yen C E."/>
        </authorList>
    </citation>
    <scope>NUCLEOTIDE SEQUENCE [LARGE SCALE GENOMIC DNA]</scope>
</reference>
<evidence type="ECO:0000256" key="7">
    <source>
        <dbReference type="ARBA" id="ARBA00023065"/>
    </source>
</evidence>
<dbReference type="GO" id="GO:0038023">
    <property type="term" value="F:signaling receptor activity"/>
    <property type="evidence" value="ECO:0007669"/>
    <property type="project" value="InterPro"/>
</dbReference>
<gene>
    <name evidence="23" type="ORF">HERILL_LOCUS14598</name>
</gene>
<evidence type="ECO:0000256" key="10">
    <source>
        <dbReference type="ARBA" id="ARBA00023180"/>
    </source>
</evidence>